<dbReference type="PRINTS" id="PR00610">
    <property type="entry name" value="CYTOCHROMEF"/>
</dbReference>
<dbReference type="OrthoDB" id="415867at2759"/>
<evidence type="ECO:0000256" key="9">
    <source>
        <dbReference type="ARBA" id="ARBA00022692"/>
    </source>
</evidence>
<evidence type="ECO:0000256" key="3">
    <source>
        <dbReference type="ARBA" id="ARBA00008923"/>
    </source>
</evidence>
<keyword evidence="13" id="KW-1133">Transmembrane helix</keyword>
<dbReference type="Gene3D" id="2.60.40.830">
    <property type="entry name" value="Cytochrome f large domain"/>
    <property type="match status" value="1"/>
</dbReference>
<protein>
    <recommendedName>
        <fullName evidence="4">Cytochrome f</fullName>
    </recommendedName>
</protein>
<evidence type="ECO:0000256" key="15">
    <source>
        <dbReference type="ARBA" id="ARBA00023078"/>
    </source>
</evidence>
<dbReference type="PROSITE" id="PS51010">
    <property type="entry name" value="CYTF"/>
    <property type="match status" value="1"/>
</dbReference>
<feature type="domain" description="Cytochrome f large" evidence="19">
    <location>
        <begin position="30"/>
        <end position="174"/>
    </location>
</feature>
<evidence type="ECO:0000256" key="6">
    <source>
        <dbReference type="ARBA" id="ARBA00022531"/>
    </source>
</evidence>
<dbReference type="GO" id="GO:0020037">
    <property type="term" value="F:heme binding"/>
    <property type="evidence" value="ECO:0007669"/>
    <property type="project" value="InterPro"/>
</dbReference>
<keyword evidence="21" id="KW-1185">Reference proteome</keyword>
<dbReference type="PANTHER" id="PTHR33288:SF10">
    <property type="entry name" value="CYTOCHROME F"/>
    <property type="match status" value="1"/>
</dbReference>
<dbReference type="Proteomes" id="UP000828251">
    <property type="component" value="Unassembled WGS sequence"/>
</dbReference>
<evidence type="ECO:0000256" key="12">
    <source>
        <dbReference type="ARBA" id="ARBA00022982"/>
    </source>
</evidence>
<dbReference type="InterPro" id="IPR024094">
    <property type="entry name" value="Cyt_f_lg_dom"/>
</dbReference>
<gene>
    <name evidence="20" type="ORF">J1N35_037720</name>
</gene>
<keyword evidence="6" id="KW-0602">Photosynthesis</keyword>
<accession>A0A9D3ZL73</accession>
<comment type="subunit">
    <text evidence="17">The 4 large subunits of the cytochrome b6-f complex are cytochrome b6, subunit IV (17 kDa polypeptide, PetD), cytochrome f and the Rieske protein, while the 4 small subunits are PetG, PetL, PetM and PetN. The complex functions as a dimer.</text>
</comment>
<comment type="function">
    <text evidence="2">Component of the cytochrome b6-f complex, which mediates electron transfer between photosystem II (PSII) and photosystem I (PSI), cyclic electron flow around PSI, and state transitions.</text>
</comment>
<evidence type="ECO:0000256" key="13">
    <source>
        <dbReference type="ARBA" id="ARBA00022989"/>
    </source>
</evidence>
<evidence type="ECO:0000256" key="7">
    <source>
        <dbReference type="ARBA" id="ARBA00022617"/>
    </source>
</evidence>
<keyword evidence="9" id="KW-0812">Transmembrane</keyword>
<sequence>MNIILKRSRISYEGNTLMTRLMDEHRIVAFVMQGYENPREATGCIVCANCHLANKPVDIEVPQVVLPDTVFKAVVRIPYDIQLKQVLANGKKGALNVGTVLILPEGFELAPPDRILPEMKEKIGNLSFQNYRPTKKNILVIGPVPGKKYSEITFPILSPDPASNKDVHFLTYSCEILNISS</sequence>
<evidence type="ECO:0000259" key="19">
    <source>
        <dbReference type="Pfam" id="PF16639"/>
    </source>
</evidence>
<dbReference type="GO" id="GO:0009535">
    <property type="term" value="C:chloroplast thylakoid membrane"/>
    <property type="evidence" value="ECO:0007669"/>
    <property type="project" value="TreeGrafter"/>
</dbReference>
<dbReference type="EMBL" id="JAIQCV010000011">
    <property type="protein sequence ID" value="KAH1046936.1"/>
    <property type="molecule type" value="Genomic_DNA"/>
</dbReference>
<evidence type="ECO:0000256" key="18">
    <source>
        <dbReference type="ARBA" id="ARBA00046266"/>
    </source>
</evidence>
<evidence type="ECO:0000256" key="11">
    <source>
        <dbReference type="ARBA" id="ARBA00022729"/>
    </source>
</evidence>
<evidence type="ECO:0000256" key="17">
    <source>
        <dbReference type="ARBA" id="ARBA00025834"/>
    </source>
</evidence>
<dbReference type="GO" id="GO:0015979">
    <property type="term" value="P:photosynthesis"/>
    <property type="evidence" value="ECO:0007669"/>
    <property type="project" value="UniProtKB-KW"/>
</dbReference>
<evidence type="ECO:0000256" key="4">
    <source>
        <dbReference type="ARBA" id="ARBA00013528"/>
    </source>
</evidence>
<keyword evidence="16" id="KW-0472">Membrane</keyword>
<dbReference type="SUPFAM" id="SSF49441">
    <property type="entry name" value="Cytochrome f, large domain"/>
    <property type="match status" value="1"/>
</dbReference>
<proteinExistence type="inferred from homology"/>
<reference evidence="20 21" key="1">
    <citation type="journal article" date="2021" name="Plant Biotechnol. J.">
        <title>Multi-omics assisted identification of the key and species-specific regulatory components of drought-tolerant mechanisms in Gossypium stocksii.</title>
        <authorList>
            <person name="Yu D."/>
            <person name="Ke L."/>
            <person name="Zhang D."/>
            <person name="Wu Y."/>
            <person name="Sun Y."/>
            <person name="Mei J."/>
            <person name="Sun J."/>
            <person name="Sun Y."/>
        </authorList>
    </citation>
    <scope>NUCLEOTIDE SEQUENCE [LARGE SCALE GENOMIC DNA]</scope>
    <source>
        <strain evidence="21">cv. E1</strain>
        <tissue evidence="20">Leaf</tissue>
    </source>
</reference>
<evidence type="ECO:0000256" key="10">
    <source>
        <dbReference type="ARBA" id="ARBA00022723"/>
    </source>
</evidence>
<dbReference type="GO" id="GO:0005506">
    <property type="term" value="F:iron ion binding"/>
    <property type="evidence" value="ECO:0007669"/>
    <property type="project" value="InterPro"/>
</dbReference>
<evidence type="ECO:0000256" key="5">
    <source>
        <dbReference type="ARBA" id="ARBA00022448"/>
    </source>
</evidence>
<dbReference type="FunFam" id="2.60.40.830:FF:000001">
    <property type="entry name" value="Cytochrome f"/>
    <property type="match status" value="1"/>
</dbReference>
<keyword evidence="8" id="KW-0934">Plastid</keyword>
<evidence type="ECO:0000256" key="14">
    <source>
        <dbReference type="ARBA" id="ARBA00023004"/>
    </source>
</evidence>
<keyword evidence="7" id="KW-0349">Heme</keyword>
<evidence type="ECO:0000313" key="21">
    <source>
        <dbReference type="Proteomes" id="UP000828251"/>
    </source>
</evidence>
<name>A0A9D3ZL73_9ROSI</name>
<evidence type="ECO:0000256" key="1">
    <source>
        <dbReference type="ARBA" id="ARBA00001971"/>
    </source>
</evidence>
<comment type="caution">
    <text evidence="20">The sequence shown here is derived from an EMBL/GenBank/DDBJ whole genome shotgun (WGS) entry which is preliminary data.</text>
</comment>
<dbReference type="GO" id="GO:0009055">
    <property type="term" value="F:electron transfer activity"/>
    <property type="evidence" value="ECO:0007669"/>
    <property type="project" value="InterPro"/>
</dbReference>
<dbReference type="AlphaFoldDB" id="A0A9D3ZL73"/>
<evidence type="ECO:0000256" key="16">
    <source>
        <dbReference type="ARBA" id="ARBA00023136"/>
    </source>
</evidence>
<keyword evidence="12" id="KW-0249">Electron transport</keyword>
<evidence type="ECO:0000256" key="8">
    <source>
        <dbReference type="ARBA" id="ARBA00022640"/>
    </source>
</evidence>
<dbReference type="PANTHER" id="PTHR33288">
    <property type="match status" value="1"/>
</dbReference>
<keyword evidence="10" id="KW-0479">Metal-binding</keyword>
<keyword evidence="14" id="KW-0408">Iron</keyword>
<comment type="subcellular location">
    <subcellularLocation>
        <location evidence="18">Plastid thylakoid membrane</location>
        <topology evidence="18">Single-pass membrane protein</topology>
    </subcellularLocation>
</comment>
<comment type="similarity">
    <text evidence="3">Belongs to the cytochrome f family.</text>
</comment>
<evidence type="ECO:0000313" key="20">
    <source>
        <dbReference type="EMBL" id="KAH1046936.1"/>
    </source>
</evidence>
<evidence type="ECO:0000256" key="2">
    <source>
        <dbReference type="ARBA" id="ARBA00003068"/>
    </source>
</evidence>
<keyword evidence="11" id="KW-0732">Signal</keyword>
<keyword evidence="15" id="KW-0793">Thylakoid</keyword>
<organism evidence="20 21">
    <name type="scientific">Gossypium stocksii</name>
    <dbReference type="NCBI Taxonomy" id="47602"/>
    <lineage>
        <taxon>Eukaryota</taxon>
        <taxon>Viridiplantae</taxon>
        <taxon>Streptophyta</taxon>
        <taxon>Embryophyta</taxon>
        <taxon>Tracheophyta</taxon>
        <taxon>Spermatophyta</taxon>
        <taxon>Magnoliopsida</taxon>
        <taxon>eudicotyledons</taxon>
        <taxon>Gunneridae</taxon>
        <taxon>Pentapetalae</taxon>
        <taxon>rosids</taxon>
        <taxon>malvids</taxon>
        <taxon>Malvales</taxon>
        <taxon>Malvaceae</taxon>
        <taxon>Malvoideae</taxon>
        <taxon>Gossypium</taxon>
    </lineage>
</organism>
<dbReference type="InterPro" id="IPR002325">
    <property type="entry name" value="Cyt_f"/>
</dbReference>
<keyword evidence="5" id="KW-0813">Transport</keyword>
<dbReference type="InterPro" id="IPR036826">
    <property type="entry name" value="Cyt_f_lg_dom_sf"/>
</dbReference>
<comment type="cofactor">
    <cofactor evidence="1">
        <name>heme</name>
        <dbReference type="ChEBI" id="CHEBI:30413"/>
    </cofactor>
</comment>
<dbReference type="Pfam" id="PF16639">
    <property type="entry name" value="Apocytochr_F_N"/>
    <property type="match status" value="1"/>
</dbReference>